<dbReference type="KEGG" id="dau:Daud_1960"/>
<dbReference type="HOGENOM" id="CLU_2715743_0_0_9"/>
<reference evidence="2" key="1">
    <citation type="submission" date="2007-10" db="EMBL/GenBank/DDBJ databases">
        <title>Complete sequence of chromosome of Desulforudis audaxviator MP104C.</title>
        <authorList>
            <person name="Copeland A."/>
            <person name="Lucas S."/>
            <person name="Lapidus A."/>
            <person name="Barry K."/>
            <person name="Glavina del Rio T."/>
            <person name="Dalin E."/>
            <person name="Tice H."/>
            <person name="Bruce D."/>
            <person name="Pitluck S."/>
            <person name="Lowry S.R."/>
            <person name="Larimer F."/>
            <person name="Land M.L."/>
            <person name="Hauser L."/>
            <person name="Kyrpides N."/>
            <person name="Ivanova N.N."/>
            <person name="Richardson P."/>
        </authorList>
    </citation>
    <scope>NUCLEOTIDE SEQUENCE [LARGE SCALE GENOMIC DNA]</scope>
    <source>
        <strain evidence="2">MP104C</strain>
    </source>
</reference>
<proteinExistence type="predicted"/>
<evidence type="ECO:0000313" key="2">
    <source>
        <dbReference type="Proteomes" id="UP000008544"/>
    </source>
</evidence>
<sequence length="72" mass="8928">MGHYRSVLADMLRERRQLLEQLYHVQGRRDEMLHRLRDVERRILQEEERGPRAYLEHIFRAVPVPEQHRERA</sequence>
<dbReference type="AlphaFoldDB" id="B1I5X1"/>
<protein>
    <submittedName>
        <fullName evidence="1">Uncharacterized protein</fullName>
    </submittedName>
</protein>
<dbReference type="RefSeq" id="WP_012303026.1">
    <property type="nucleotide sequence ID" value="NC_010424.1"/>
</dbReference>
<gene>
    <name evidence="1" type="ordered locus">Daud_1960</name>
</gene>
<name>B1I5X1_DESAP</name>
<dbReference type="Proteomes" id="UP000008544">
    <property type="component" value="Chromosome"/>
</dbReference>
<reference evidence="1 2" key="2">
    <citation type="journal article" date="2008" name="Science">
        <title>Environmental genomics reveals a single-species ecosystem deep within Earth.</title>
        <authorList>
            <person name="Chivian D."/>
            <person name="Brodie E.L."/>
            <person name="Alm E.J."/>
            <person name="Culley D.E."/>
            <person name="Dehal P.S."/>
            <person name="Desantis T.Z."/>
            <person name="Gihring T.M."/>
            <person name="Lapidus A."/>
            <person name="Lin L.H."/>
            <person name="Lowry S.R."/>
            <person name="Moser D.P."/>
            <person name="Richardson P.M."/>
            <person name="Southam G."/>
            <person name="Wanger G."/>
            <person name="Pratt L.M."/>
            <person name="Andersen G.L."/>
            <person name="Hazen T.C."/>
            <person name="Brockman F.J."/>
            <person name="Arkin A.P."/>
            <person name="Onstott T.C."/>
        </authorList>
    </citation>
    <scope>NUCLEOTIDE SEQUENCE [LARGE SCALE GENOMIC DNA]</scope>
    <source>
        <strain evidence="1 2">MP104C</strain>
    </source>
</reference>
<dbReference type="STRING" id="477974.Daud_1960"/>
<accession>B1I5X1</accession>
<evidence type="ECO:0000313" key="1">
    <source>
        <dbReference type="EMBL" id="ACA60451.1"/>
    </source>
</evidence>
<dbReference type="EMBL" id="CP000860">
    <property type="protein sequence ID" value="ACA60451.1"/>
    <property type="molecule type" value="Genomic_DNA"/>
</dbReference>
<organism evidence="1 2">
    <name type="scientific">Desulforudis audaxviator (strain MP104C)</name>
    <dbReference type="NCBI Taxonomy" id="477974"/>
    <lineage>
        <taxon>Bacteria</taxon>
        <taxon>Bacillati</taxon>
        <taxon>Bacillota</taxon>
        <taxon>Clostridia</taxon>
        <taxon>Thermoanaerobacterales</taxon>
        <taxon>Candidatus Desulforudaceae</taxon>
        <taxon>Candidatus Desulforudis</taxon>
    </lineage>
</organism>
<keyword evidence="2" id="KW-1185">Reference proteome</keyword>